<sequence length="77" mass="8507">MKIKYKLHASLLAKVRKLYLASLSIILRGPVLSCSTEGVGVPSYYIYCVVPVLRVAPPKGSAYLIIILLSIVKFRSQ</sequence>
<reference evidence="1" key="1">
    <citation type="journal article" date="2023" name="GigaByte">
        <title>Genome assembly of the bearded iris, Iris pallida Lam.</title>
        <authorList>
            <person name="Bruccoleri R.E."/>
            <person name="Oakeley E.J."/>
            <person name="Faust A.M.E."/>
            <person name="Altorfer M."/>
            <person name="Dessus-Babus S."/>
            <person name="Burckhardt D."/>
            <person name="Oertli M."/>
            <person name="Naumann U."/>
            <person name="Petersen F."/>
            <person name="Wong J."/>
        </authorList>
    </citation>
    <scope>NUCLEOTIDE SEQUENCE</scope>
    <source>
        <strain evidence="1">GSM-AAB239-AS_SAM_17_03QT</strain>
    </source>
</reference>
<keyword evidence="2" id="KW-1185">Reference proteome</keyword>
<proteinExistence type="predicted"/>
<evidence type="ECO:0000313" key="2">
    <source>
        <dbReference type="Proteomes" id="UP001140949"/>
    </source>
</evidence>
<evidence type="ECO:0000313" key="1">
    <source>
        <dbReference type="EMBL" id="KAJ6825154.1"/>
    </source>
</evidence>
<protein>
    <submittedName>
        <fullName evidence="1">Extensin-like</fullName>
    </submittedName>
</protein>
<organism evidence="1 2">
    <name type="scientific">Iris pallida</name>
    <name type="common">Sweet iris</name>
    <dbReference type="NCBI Taxonomy" id="29817"/>
    <lineage>
        <taxon>Eukaryota</taxon>
        <taxon>Viridiplantae</taxon>
        <taxon>Streptophyta</taxon>
        <taxon>Embryophyta</taxon>
        <taxon>Tracheophyta</taxon>
        <taxon>Spermatophyta</taxon>
        <taxon>Magnoliopsida</taxon>
        <taxon>Liliopsida</taxon>
        <taxon>Asparagales</taxon>
        <taxon>Iridaceae</taxon>
        <taxon>Iridoideae</taxon>
        <taxon>Irideae</taxon>
        <taxon>Iris</taxon>
    </lineage>
</organism>
<name>A0AAX6G8Y9_IRIPA</name>
<dbReference type="AlphaFoldDB" id="A0AAX6G8Y9"/>
<comment type="caution">
    <text evidence="1">The sequence shown here is derived from an EMBL/GenBank/DDBJ whole genome shotgun (WGS) entry which is preliminary data.</text>
</comment>
<gene>
    <name evidence="1" type="ORF">M6B38_378815</name>
</gene>
<accession>A0AAX6G8Y9</accession>
<dbReference type="EMBL" id="JANAVB010021796">
    <property type="protein sequence ID" value="KAJ6825154.1"/>
    <property type="molecule type" value="Genomic_DNA"/>
</dbReference>
<reference evidence="1" key="2">
    <citation type="submission" date="2023-04" db="EMBL/GenBank/DDBJ databases">
        <authorList>
            <person name="Bruccoleri R.E."/>
            <person name="Oakeley E.J."/>
            <person name="Faust A.-M."/>
            <person name="Dessus-Babus S."/>
            <person name="Altorfer M."/>
            <person name="Burckhardt D."/>
            <person name="Oertli M."/>
            <person name="Naumann U."/>
            <person name="Petersen F."/>
            <person name="Wong J."/>
        </authorList>
    </citation>
    <scope>NUCLEOTIDE SEQUENCE</scope>
    <source>
        <strain evidence="1">GSM-AAB239-AS_SAM_17_03QT</strain>
        <tissue evidence="1">Leaf</tissue>
    </source>
</reference>
<dbReference type="Proteomes" id="UP001140949">
    <property type="component" value="Unassembled WGS sequence"/>
</dbReference>